<feature type="transmembrane region" description="Helical" evidence="1">
    <location>
        <begin position="142"/>
        <end position="161"/>
    </location>
</feature>
<dbReference type="PANTHER" id="PTHR47885:SF1">
    <property type="entry name" value="AP-5 COMPLEX SUBUNIT ZETA-1"/>
    <property type="match status" value="1"/>
</dbReference>
<feature type="non-terminal residue" evidence="3">
    <location>
        <position position="262"/>
    </location>
</feature>
<dbReference type="EMBL" id="JAIQCV010000002">
    <property type="protein sequence ID" value="KAH1121072.1"/>
    <property type="molecule type" value="Genomic_DNA"/>
</dbReference>
<dbReference type="AlphaFoldDB" id="A0A9D3WCD9"/>
<keyword evidence="4" id="KW-1185">Reference proteome</keyword>
<gene>
    <name evidence="3" type="ORF">J1N35_004232</name>
</gene>
<keyword evidence="1" id="KW-1133">Transmembrane helix</keyword>
<evidence type="ECO:0000256" key="1">
    <source>
        <dbReference type="SAM" id="Phobius"/>
    </source>
</evidence>
<reference evidence="3 4" key="1">
    <citation type="journal article" date="2021" name="Plant Biotechnol. J.">
        <title>Multi-omics assisted identification of the key and species-specific regulatory components of drought-tolerant mechanisms in Gossypium stocksii.</title>
        <authorList>
            <person name="Yu D."/>
            <person name="Ke L."/>
            <person name="Zhang D."/>
            <person name="Wu Y."/>
            <person name="Sun Y."/>
            <person name="Mei J."/>
            <person name="Sun J."/>
            <person name="Sun Y."/>
        </authorList>
    </citation>
    <scope>NUCLEOTIDE SEQUENCE [LARGE SCALE GENOMIC DNA]</scope>
    <source>
        <strain evidence="4">cv. E1</strain>
        <tissue evidence="3">Leaf</tissue>
    </source>
</reference>
<feature type="transmembrane region" description="Helical" evidence="1">
    <location>
        <begin position="108"/>
        <end position="136"/>
    </location>
</feature>
<name>A0A9D3WCD9_9ROSI</name>
<dbReference type="Proteomes" id="UP000828251">
    <property type="component" value="Unassembled WGS sequence"/>
</dbReference>
<evidence type="ECO:0000313" key="4">
    <source>
        <dbReference type="Proteomes" id="UP000828251"/>
    </source>
</evidence>
<keyword evidence="1" id="KW-0812">Transmembrane</keyword>
<comment type="caution">
    <text evidence="3">The sequence shown here is derived from an EMBL/GenBank/DDBJ whole genome shotgun (WGS) entry which is preliminary data.</text>
</comment>
<evidence type="ECO:0000313" key="3">
    <source>
        <dbReference type="EMBL" id="KAH1121072.1"/>
    </source>
</evidence>
<dbReference type="OrthoDB" id="744564at2759"/>
<dbReference type="PANTHER" id="PTHR47885">
    <property type="entry name" value="AP-5 COMPLEX SUBUNIT ZETA-1"/>
    <property type="match status" value="1"/>
</dbReference>
<evidence type="ECO:0000256" key="2">
    <source>
        <dbReference type="SAM" id="SignalP"/>
    </source>
</evidence>
<sequence length="262" mass="29292">MVKLPHMIRMLLALMDEAYTGSTIGDGGGDSGSEESCTVDIADPLFVELIKDEKDGLAERHWTPPGVAAVLQAATNSPQADRLKQILNITPRLLHMYFTISLRDAKNYMFYVFFIPFDILFSAYITLSLGCSFILTVDTHCLYLTLCSCLSFVALIPILMARNSILFPDKNYMYEVSRFVPVGRRLLEFMLASFQRSPDFIALLKVLFTQVSPHILVFQFTELGLQLCWAVGEHGGGGGSHKDAGRELFESLELLLYENLSS</sequence>
<feature type="signal peptide" evidence="2">
    <location>
        <begin position="1"/>
        <end position="20"/>
    </location>
</feature>
<organism evidence="3 4">
    <name type="scientific">Gossypium stocksii</name>
    <dbReference type="NCBI Taxonomy" id="47602"/>
    <lineage>
        <taxon>Eukaryota</taxon>
        <taxon>Viridiplantae</taxon>
        <taxon>Streptophyta</taxon>
        <taxon>Embryophyta</taxon>
        <taxon>Tracheophyta</taxon>
        <taxon>Spermatophyta</taxon>
        <taxon>Magnoliopsida</taxon>
        <taxon>eudicotyledons</taxon>
        <taxon>Gunneridae</taxon>
        <taxon>Pentapetalae</taxon>
        <taxon>rosids</taxon>
        <taxon>malvids</taxon>
        <taxon>Malvales</taxon>
        <taxon>Malvaceae</taxon>
        <taxon>Malvoideae</taxon>
        <taxon>Gossypium</taxon>
    </lineage>
</organism>
<accession>A0A9D3WCD9</accession>
<keyword evidence="2" id="KW-0732">Signal</keyword>
<feature type="chain" id="PRO_5039500301" evidence="2">
    <location>
        <begin position="21"/>
        <end position="262"/>
    </location>
</feature>
<proteinExistence type="predicted"/>
<protein>
    <submittedName>
        <fullName evidence="3">Uncharacterized protein</fullName>
    </submittedName>
</protein>
<keyword evidence="1" id="KW-0472">Membrane</keyword>